<dbReference type="PANTHER" id="PTHR10340">
    <property type="entry name" value="SPHINGOMYELIN PHOSPHODIESTERASE"/>
    <property type="match status" value="1"/>
</dbReference>
<keyword evidence="8 13" id="KW-1015">Disulfide bond</keyword>
<dbReference type="GO" id="GO:0016798">
    <property type="term" value="F:hydrolase activity, acting on glycosyl bonds"/>
    <property type="evidence" value="ECO:0007669"/>
    <property type="project" value="UniProtKB-KW"/>
</dbReference>
<dbReference type="GO" id="GO:0005615">
    <property type="term" value="C:extracellular space"/>
    <property type="evidence" value="ECO:0007669"/>
    <property type="project" value="TreeGrafter"/>
</dbReference>
<dbReference type="InterPro" id="IPR011160">
    <property type="entry name" value="Sphingomy_PDE"/>
</dbReference>
<feature type="disulfide bond" evidence="13">
    <location>
        <begin position="210"/>
        <end position="232"/>
    </location>
</feature>
<evidence type="ECO:0000313" key="17">
    <source>
        <dbReference type="Proteomes" id="UP000801492"/>
    </source>
</evidence>
<keyword evidence="9" id="KW-0325">Glycoprotein</keyword>
<keyword evidence="4 12" id="KW-0479">Metal-binding</keyword>
<dbReference type="Pfam" id="PF19272">
    <property type="entry name" value="ASMase_C"/>
    <property type="match status" value="1"/>
</dbReference>
<dbReference type="PIRSF" id="PIRSF000948">
    <property type="entry name" value="Sphingomy_PDE"/>
    <property type="match status" value="1"/>
</dbReference>
<evidence type="ECO:0000256" key="12">
    <source>
        <dbReference type="PIRSR" id="PIRSR000948-1"/>
    </source>
</evidence>
<dbReference type="GO" id="GO:0005764">
    <property type="term" value="C:lysosome"/>
    <property type="evidence" value="ECO:0007669"/>
    <property type="project" value="TreeGrafter"/>
</dbReference>
<evidence type="ECO:0000256" key="13">
    <source>
        <dbReference type="PIRSR" id="PIRSR000948-2"/>
    </source>
</evidence>
<organism evidence="16 17">
    <name type="scientific">Ignelater luminosus</name>
    <name type="common">Cucubano</name>
    <name type="synonym">Pyrophorus luminosus</name>
    <dbReference type="NCBI Taxonomy" id="2038154"/>
    <lineage>
        <taxon>Eukaryota</taxon>
        <taxon>Metazoa</taxon>
        <taxon>Ecdysozoa</taxon>
        <taxon>Arthropoda</taxon>
        <taxon>Hexapoda</taxon>
        <taxon>Insecta</taxon>
        <taxon>Pterygota</taxon>
        <taxon>Neoptera</taxon>
        <taxon>Endopterygota</taxon>
        <taxon>Coleoptera</taxon>
        <taxon>Polyphaga</taxon>
        <taxon>Elateriformia</taxon>
        <taxon>Elateroidea</taxon>
        <taxon>Elateridae</taxon>
        <taxon>Agrypninae</taxon>
        <taxon>Pyrophorini</taxon>
        <taxon>Ignelater</taxon>
    </lineage>
</organism>
<keyword evidence="3" id="KW-0964">Secreted</keyword>
<dbReference type="CDD" id="cd00842">
    <property type="entry name" value="MPP_ASMase"/>
    <property type="match status" value="1"/>
</dbReference>
<keyword evidence="11" id="KW-0326">Glycosidase</keyword>
<dbReference type="EC" id="3.1.4.12" evidence="11"/>
<feature type="binding site" evidence="12">
    <location>
        <position position="261"/>
    </location>
    <ligand>
        <name>Zn(2+)</name>
        <dbReference type="ChEBI" id="CHEBI:29105"/>
        <label>1</label>
    </ligand>
</feature>
<dbReference type="AlphaFoldDB" id="A0A8K0C375"/>
<evidence type="ECO:0000256" key="2">
    <source>
        <dbReference type="ARBA" id="ARBA00008234"/>
    </source>
</evidence>
<dbReference type="GO" id="GO:0061750">
    <property type="term" value="F:acid sphingomyelin phosphodiesterase activity"/>
    <property type="evidence" value="ECO:0007669"/>
    <property type="project" value="TreeGrafter"/>
</dbReference>
<feature type="binding site" evidence="12">
    <location>
        <position position="443"/>
    </location>
    <ligand>
        <name>Zn(2+)</name>
        <dbReference type="ChEBI" id="CHEBI:29105"/>
        <label>2</label>
    </ligand>
</feature>
<name>A0A8K0C375_IGNLU</name>
<evidence type="ECO:0000256" key="9">
    <source>
        <dbReference type="ARBA" id="ARBA00023180"/>
    </source>
</evidence>
<dbReference type="GO" id="GO:0016020">
    <property type="term" value="C:membrane"/>
    <property type="evidence" value="ECO:0007669"/>
    <property type="project" value="GOC"/>
</dbReference>
<keyword evidence="5 14" id="KW-0732">Signal</keyword>
<reference evidence="16" key="1">
    <citation type="submission" date="2019-08" db="EMBL/GenBank/DDBJ databases">
        <title>The genome of the North American firefly Photinus pyralis.</title>
        <authorList>
            <consortium name="Photinus pyralis genome working group"/>
            <person name="Fallon T.R."/>
            <person name="Sander Lower S.E."/>
            <person name="Weng J.-K."/>
        </authorList>
    </citation>
    <scope>NUCLEOTIDE SEQUENCE</scope>
    <source>
        <strain evidence="16">TRF0915ILg1</strain>
        <tissue evidence="16">Whole body</tissue>
    </source>
</reference>
<keyword evidence="6 11" id="KW-0378">Hydrolase</keyword>
<feature type="binding site" evidence="12">
    <location>
        <position position="191"/>
    </location>
    <ligand>
        <name>Zn(2+)</name>
        <dbReference type="ChEBI" id="CHEBI:29105"/>
        <label>1</label>
    </ligand>
</feature>
<comment type="similarity">
    <text evidence="2 11">Belongs to the acid sphingomyelinase family.</text>
</comment>
<dbReference type="GO" id="GO:0046513">
    <property type="term" value="P:ceramide biosynthetic process"/>
    <property type="evidence" value="ECO:0007669"/>
    <property type="project" value="TreeGrafter"/>
</dbReference>
<comment type="function">
    <text evidence="11">Converts sphingomyelin to ceramide.</text>
</comment>
<comment type="subcellular location">
    <subcellularLocation>
        <location evidence="1">Secreted</location>
    </subcellularLocation>
</comment>
<dbReference type="InterPro" id="IPR041805">
    <property type="entry name" value="ASMase/PPN1_MPP"/>
</dbReference>
<feature type="chain" id="PRO_5035442852" description="Sphingomyelin phosphodiesterase" evidence="14">
    <location>
        <begin position="18"/>
        <end position="608"/>
    </location>
</feature>
<evidence type="ECO:0000256" key="4">
    <source>
        <dbReference type="ARBA" id="ARBA00022723"/>
    </source>
</evidence>
<dbReference type="GO" id="GO:0006685">
    <property type="term" value="P:sphingomyelin catabolic process"/>
    <property type="evidence" value="ECO:0007669"/>
    <property type="project" value="UniProtKB-UniRule"/>
</dbReference>
<gene>
    <name evidence="16" type="ORF">ILUMI_27406</name>
</gene>
<evidence type="ECO:0000256" key="3">
    <source>
        <dbReference type="ARBA" id="ARBA00022525"/>
    </source>
</evidence>
<evidence type="ECO:0000256" key="1">
    <source>
        <dbReference type="ARBA" id="ARBA00004613"/>
    </source>
</evidence>
<dbReference type="InterPro" id="IPR029052">
    <property type="entry name" value="Metallo-depent_PP-like"/>
</dbReference>
<dbReference type="InterPro" id="IPR008139">
    <property type="entry name" value="SaposinB_dom"/>
</dbReference>
<dbReference type="SUPFAM" id="SSF56300">
    <property type="entry name" value="Metallo-dependent phosphatases"/>
    <property type="match status" value="1"/>
</dbReference>
<feature type="binding site" evidence="12">
    <location>
        <position position="261"/>
    </location>
    <ligand>
        <name>Zn(2+)</name>
        <dbReference type="ChEBI" id="CHEBI:29105"/>
        <label>2</label>
    </ligand>
</feature>
<feature type="disulfide bond" evidence="13">
    <location>
        <begin position="204"/>
        <end position="209"/>
    </location>
</feature>
<dbReference type="GO" id="GO:0046872">
    <property type="term" value="F:metal ion binding"/>
    <property type="evidence" value="ECO:0007669"/>
    <property type="project" value="UniProtKB-KW"/>
</dbReference>
<feature type="signal peptide" evidence="14">
    <location>
        <begin position="1"/>
        <end position="17"/>
    </location>
</feature>
<dbReference type="Pfam" id="PF00149">
    <property type="entry name" value="Metallophos"/>
    <property type="match status" value="1"/>
</dbReference>
<proteinExistence type="inferred from homology"/>
<dbReference type="Proteomes" id="UP000801492">
    <property type="component" value="Unassembled WGS sequence"/>
</dbReference>
<dbReference type="Gene3D" id="3.60.21.10">
    <property type="match status" value="1"/>
</dbReference>
<feature type="binding site" evidence="12">
    <location>
        <position position="445"/>
    </location>
    <ligand>
        <name>Zn(2+)</name>
        <dbReference type="ChEBI" id="CHEBI:29105"/>
        <label>1</label>
    </ligand>
</feature>
<evidence type="ECO:0000313" key="16">
    <source>
        <dbReference type="EMBL" id="KAF2878765.1"/>
    </source>
</evidence>
<evidence type="ECO:0000256" key="10">
    <source>
        <dbReference type="ARBA" id="ARBA00047268"/>
    </source>
</evidence>
<keyword evidence="17" id="KW-1185">Reference proteome</keyword>
<dbReference type="InterPro" id="IPR045473">
    <property type="entry name" value="ASM_C"/>
</dbReference>
<evidence type="ECO:0000256" key="8">
    <source>
        <dbReference type="ARBA" id="ARBA00023157"/>
    </source>
</evidence>
<evidence type="ECO:0000256" key="11">
    <source>
        <dbReference type="PIRNR" id="PIRNR000948"/>
    </source>
</evidence>
<evidence type="ECO:0000256" key="5">
    <source>
        <dbReference type="ARBA" id="ARBA00022729"/>
    </source>
</evidence>
<evidence type="ECO:0000256" key="6">
    <source>
        <dbReference type="ARBA" id="ARBA00022801"/>
    </source>
</evidence>
<feature type="binding site" evidence="12">
    <location>
        <position position="301"/>
    </location>
    <ligand>
        <name>Zn(2+)</name>
        <dbReference type="ChEBI" id="CHEBI:29105"/>
        <label>2</label>
    </ligand>
</feature>
<accession>A0A8K0C375</accession>
<comment type="cofactor">
    <cofactor evidence="12">
        <name>Zn(2+)</name>
        <dbReference type="ChEBI" id="CHEBI:29105"/>
    </cofactor>
    <text evidence="12">Binds 2 Zn(2+) ions per subunit.</text>
</comment>
<sequence>MLRKLLVTLLLFTLVSSEIPSLDKIEISLRRGLDEYISTGRKSEELTEVLKHLKFPELFRRTYKKDSINGLICTTCNVGASAIIKARRLGASKEVLVDVAIKLCVWFKIEPEFVCEATIKRQADTLFYIADNSPELTSNRFCSIFFQGNGCKDSKREEWTIEIPPKPLFSYKTQNVSKARPLKVLQITDIHYDPNYTLGSNAACDAPLCCQAGTKPLKPEDSAGMWGDYRGCDTSWNLTIASLEHIIATHKHLDYFYYTGDIVDHNVWETDISRNTEVITKVLRVFKTYFSSIPVFPILGNHEPHPVNLFSSDGVNNVSISTQWVFDVSAEEWKDWLPPETRDTILKGGYYTVLVRPGFRIIALNSNVCFTFNWWLVYDDVDPYDQLVWLVQVLLEAERNNETVHILSHVPSGDDTCLQNWGREYARIVNRFSDIIAAQFNGHTHKDENVIYFDHANPHRAISVAFNGASLTPYHDANPNYVIYHVDSQTYEVLDYDMWIFNLTDANLTPNQVPTWYKLYSFKSAYGVDSLKPNAMAKLARDIAGNRSLAEQYFRYKFRDGDAALQKGCDDKCHLSNICYMVTSYHGQTLHCDYLTEIWNSTENINMK</sequence>
<evidence type="ECO:0000256" key="14">
    <source>
        <dbReference type="SAM" id="SignalP"/>
    </source>
</evidence>
<dbReference type="EMBL" id="VTPC01091293">
    <property type="protein sequence ID" value="KAF2878765.1"/>
    <property type="molecule type" value="Genomic_DNA"/>
</dbReference>
<feature type="domain" description="Saposin B-type" evidence="15">
    <location>
        <begin position="69"/>
        <end position="155"/>
    </location>
</feature>
<keyword evidence="7 12" id="KW-0862">Zinc</keyword>
<dbReference type="PANTHER" id="PTHR10340:SF29">
    <property type="entry name" value="SPHINGOMYELIN PHOSPHODIESTERASE"/>
    <property type="match status" value="1"/>
</dbReference>
<dbReference type="PROSITE" id="PS50015">
    <property type="entry name" value="SAP_B"/>
    <property type="match status" value="1"/>
</dbReference>
<feature type="disulfide bond" evidence="13">
    <location>
        <begin position="369"/>
        <end position="417"/>
    </location>
</feature>
<comment type="caution">
    <text evidence="16">The sequence shown here is derived from an EMBL/GenBank/DDBJ whole genome shotgun (WGS) entry which is preliminary data.</text>
</comment>
<dbReference type="InterPro" id="IPR004843">
    <property type="entry name" value="Calcineurin-like_PHP"/>
</dbReference>
<feature type="binding site" evidence="12">
    <location>
        <position position="409"/>
    </location>
    <ligand>
        <name>Zn(2+)</name>
        <dbReference type="ChEBI" id="CHEBI:29105"/>
        <label>2</label>
    </ligand>
</feature>
<feature type="disulfide bond" evidence="13">
    <location>
        <begin position="569"/>
        <end position="573"/>
    </location>
</feature>
<dbReference type="OrthoDB" id="282973at2759"/>
<evidence type="ECO:0000259" key="15">
    <source>
        <dbReference type="PROSITE" id="PS50015"/>
    </source>
</evidence>
<feature type="disulfide bond" evidence="13">
    <location>
        <begin position="104"/>
        <end position="115"/>
    </location>
</feature>
<feature type="binding site" evidence="12">
    <location>
        <position position="189"/>
    </location>
    <ligand>
        <name>Zn(2+)</name>
        <dbReference type="ChEBI" id="CHEBI:29105"/>
        <label>1</label>
    </ligand>
</feature>
<evidence type="ECO:0000256" key="7">
    <source>
        <dbReference type="ARBA" id="ARBA00022833"/>
    </source>
</evidence>
<comment type="catalytic activity">
    <reaction evidence="10">
        <text>a sphingomyelin + H2O = phosphocholine + an N-acylsphing-4-enine + H(+)</text>
        <dbReference type="Rhea" id="RHEA:19253"/>
        <dbReference type="ChEBI" id="CHEBI:15377"/>
        <dbReference type="ChEBI" id="CHEBI:15378"/>
        <dbReference type="ChEBI" id="CHEBI:17636"/>
        <dbReference type="ChEBI" id="CHEBI:52639"/>
        <dbReference type="ChEBI" id="CHEBI:295975"/>
        <dbReference type="EC" id="3.1.4.12"/>
    </reaction>
    <physiologicalReaction direction="left-to-right" evidence="10">
        <dbReference type="Rhea" id="RHEA:19254"/>
    </physiologicalReaction>
</comment>
<protein>
    <recommendedName>
        <fullName evidence="11">Sphingomyelin phosphodiesterase</fullName>
        <ecNumber evidence="11">3.1.4.12</ecNumber>
    </recommendedName>
</protein>